<dbReference type="GO" id="GO:0005737">
    <property type="term" value="C:cytoplasm"/>
    <property type="evidence" value="ECO:0007669"/>
    <property type="project" value="TreeGrafter"/>
</dbReference>
<dbReference type="InterPro" id="IPR020459">
    <property type="entry name" value="AMP-binding"/>
</dbReference>
<protein>
    <submittedName>
        <fullName evidence="6">Amino acid adenylation domain-containing protein</fullName>
    </submittedName>
</protein>
<dbReference type="Pfam" id="PF00501">
    <property type="entry name" value="AMP-binding"/>
    <property type="match status" value="1"/>
</dbReference>
<evidence type="ECO:0000259" key="5">
    <source>
        <dbReference type="PROSITE" id="PS50075"/>
    </source>
</evidence>
<dbReference type="InterPro" id="IPR009081">
    <property type="entry name" value="PP-bd_ACP"/>
</dbReference>
<dbReference type="SUPFAM" id="SSF47336">
    <property type="entry name" value="ACP-like"/>
    <property type="match status" value="1"/>
</dbReference>
<reference evidence="6 7" key="1">
    <citation type="submission" date="2018-10" db="EMBL/GenBank/DDBJ databases">
        <title>Sequencing the genomes of 1000 actinobacteria strains.</title>
        <authorList>
            <person name="Klenk H.-P."/>
        </authorList>
    </citation>
    <scope>NUCLEOTIDE SEQUENCE [LARGE SCALE GENOMIC DNA]</scope>
    <source>
        <strain evidence="6 7">DSM 43911</strain>
    </source>
</reference>
<sequence>MTVHTLVAAAATAHPSRIAVVSSERSLTYGELDARANGLAARLVASGVRPGDPVGVFLHRSAEFVLAALAVLKAGGHYVPLDPEYPAARLEYMLGAVSSPVVVTVGSLAGRVPGPVVLLDELPEPADPVDVAVHPDDLAYVMFTSGSTGKPKGVAVTHRGIVRLVREPGCVSLDGETMLHLSSPSFDAATFDIWGALANGGRLVVAPAGKASVAEIGEWVRSHGVTTAFFPTGLFHLVVDEGVAALEGLRQVVVGGDVLSAAHARRFLAAMPGCRLVNGYGPTEVTTFTTFHDVRPVDGPVPIGTPLNRTYVRVLDDDLQPAVEGQLFAGGDGVARGYVGDPALTAQRFVPDPWVPGGRLYATGDLVRETPDGLEFLGRIDGQVKKRGYRVEPGEVEAALRDDPAVRDAVVVATGDRADTRRLEAFLVLSGPLAEVRERMAEVLPEYLVPDVWVELPVLPLTPNGKVDRAALVSQPRGSSSVEPPSTEEPPLTETETVIAEIWREVLDVESVGRHDDFFALGGHSLIANRIVSRMRRTLGVDVRLVAVFDHPTVAGLAEHVSR</sequence>
<dbReference type="GO" id="GO:0044550">
    <property type="term" value="P:secondary metabolite biosynthetic process"/>
    <property type="evidence" value="ECO:0007669"/>
    <property type="project" value="TreeGrafter"/>
</dbReference>
<dbReference type="Pfam" id="PF00550">
    <property type="entry name" value="PP-binding"/>
    <property type="match status" value="1"/>
</dbReference>
<dbReference type="InterPro" id="IPR000873">
    <property type="entry name" value="AMP-dep_synth/lig_dom"/>
</dbReference>
<accession>A0A495X0T2</accession>
<dbReference type="PANTHER" id="PTHR45527:SF1">
    <property type="entry name" value="FATTY ACID SYNTHASE"/>
    <property type="match status" value="1"/>
</dbReference>
<dbReference type="Gene3D" id="3.30.300.30">
    <property type="match status" value="1"/>
</dbReference>
<dbReference type="PROSITE" id="PS00455">
    <property type="entry name" value="AMP_BINDING"/>
    <property type="match status" value="1"/>
</dbReference>
<dbReference type="SUPFAM" id="SSF56801">
    <property type="entry name" value="Acetyl-CoA synthetase-like"/>
    <property type="match status" value="1"/>
</dbReference>
<dbReference type="InterPro" id="IPR036736">
    <property type="entry name" value="ACP-like_sf"/>
</dbReference>
<dbReference type="AlphaFoldDB" id="A0A495X0T2"/>
<dbReference type="InterPro" id="IPR045851">
    <property type="entry name" value="AMP-bd_C_sf"/>
</dbReference>
<dbReference type="PANTHER" id="PTHR45527">
    <property type="entry name" value="NONRIBOSOMAL PEPTIDE SYNTHETASE"/>
    <property type="match status" value="1"/>
</dbReference>
<feature type="region of interest" description="Disordered" evidence="4">
    <location>
        <begin position="474"/>
        <end position="493"/>
    </location>
</feature>
<dbReference type="SMART" id="SM00823">
    <property type="entry name" value="PKS_PP"/>
    <property type="match status" value="1"/>
</dbReference>
<keyword evidence="2" id="KW-0596">Phosphopantetheine</keyword>
<feature type="domain" description="Carrier" evidence="5">
    <location>
        <begin position="490"/>
        <end position="563"/>
    </location>
</feature>
<comment type="cofactor">
    <cofactor evidence="1">
        <name>pantetheine 4'-phosphate</name>
        <dbReference type="ChEBI" id="CHEBI:47942"/>
    </cofactor>
</comment>
<dbReference type="Gene3D" id="3.40.50.980">
    <property type="match status" value="2"/>
</dbReference>
<evidence type="ECO:0000256" key="1">
    <source>
        <dbReference type="ARBA" id="ARBA00001957"/>
    </source>
</evidence>
<gene>
    <name evidence="6" type="ORF">DFJ66_0695</name>
</gene>
<keyword evidence="7" id="KW-1185">Reference proteome</keyword>
<evidence type="ECO:0000256" key="2">
    <source>
        <dbReference type="ARBA" id="ARBA00022450"/>
    </source>
</evidence>
<comment type="caution">
    <text evidence="6">The sequence shown here is derived from an EMBL/GenBank/DDBJ whole genome shotgun (WGS) entry which is preliminary data.</text>
</comment>
<name>A0A495X0T2_9PSEU</name>
<dbReference type="InterPro" id="IPR020845">
    <property type="entry name" value="AMP-binding_CS"/>
</dbReference>
<dbReference type="PRINTS" id="PR00154">
    <property type="entry name" value="AMPBINDING"/>
</dbReference>
<dbReference type="InterPro" id="IPR020806">
    <property type="entry name" value="PKS_PP-bd"/>
</dbReference>
<dbReference type="GO" id="GO:0072330">
    <property type="term" value="P:monocarboxylic acid biosynthetic process"/>
    <property type="evidence" value="ECO:0007669"/>
    <property type="project" value="UniProtKB-ARBA"/>
</dbReference>
<dbReference type="InterPro" id="IPR025110">
    <property type="entry name" value="AMP-bd_C"/>
</dbReference>
<dbReference type="InterPro" id="IPR010071">
    <property type="entry name" value="AA_adenyl_dom"/>
</dbReference>
<dbReference type="InterPro" id="IPR006162">
    <property type="entry name" value="Ppantetheine_attach_site"/>
</dbReference>
<dbReference type="FunFam" id="1.10.1200.10:FF:000016">
    <property type="entry name" value="Non-ribosomal peptide synthase"/>
    <property type="match status" value="1"/>
</dbReference>
<feature type="compositionally biased region" description="Low complexity" evidence="4">
    <location>
        <begin position="479"/>
        <end position="493"/>
    </location>
</feature>
<evidence type="ECO:0000313" key="6">
    <source>
        <dbReference type="EMBL" id="RKT67520.1"/>
    </source>
</evidence>
<dbReference type="Gene3D" id="2.30.38.10">
    <property type="entry name" value="Luciferase, Domain 3"/>
    <property type="match status" value="1"/>
</dbReference>
<evidence type="ECO:0000256" key="4">
    <source>
        <dbReference type="SAM" id="MobiDB-lite"/>
    </source>
</evidence>
<dbReference type="GO" id="GO:0031177">
    <property type="term" value="F:phosphopantetheine binding"/>
    <property type="evidence" value="ECO:0007669"/>
    <property type="project" value="InterPro"/>
</dbReference>
<dbReference type="CDD" id="cd12117">
    <property type="entry name" value="A_NRPS_Srf_like"/>
    <property type="match status" value="1"/>
</dbReference>
<dbReference type="RefSeq" id="WP_121217869.1">
    <property type="nucleotide sequence ID" value="NZ_JBIUBA010000019.1"/>
</dbReference>
<dbReference type="Proteomes" id="UP000272729">
    <property type="component" value="Unassembled WGS sequence"/>
</dbReference>
<organism evidence="6 7">
    <name type="scientific">Saccharothrix variisporea</name>
    <dbReference type="NCBI Taxonomy" id="543527"/>
    <lineage>
        <taxon>Bacteria</taxon>
        <taxon>Bacillati</taxon>
        <taxon>Actinomycetota</taxon>
        <taxon>Actinomycetes</taxon>
        <taxon>Pseudonocardiales</taxon>
        <taxon>Pseudonocardiaceae</taxon>
        <taxon>Saccharothrix</taxon>
    </lineage>
</organism>
<proteinExistence type="predicted"/>
<dbReference type="FunFam" id="3.40.50.980:FF:000001">
    <property type="entry name" value="Non-ribosomal peptide synthetase"/>
    <property type="match status" value="1"/>
</dbReference>
<evidence type="ECO:0000313" key="7">
    <source>
        <dbReference type="Proteomes" id="UP000272729"/>
    </source>
</evidence>
<dbReference type="Pfam" id="PF13193">
    <property type="entry name" value="AMP-binding_C"/>
    <property type="match status" value="1"/>
</dbReference>
<dbReference type="Gene3D" id="1.10.1200.10">
    <property type="entry name" value="ACP-like"/>
    <property type="match status" value="1"/>
</dbReference>
<keyword evidence="3" id="KW-0597">Phosphoprotein</keyword>
<dbReference type="PROSITE" id="PS00012">
    <property type="entry name" value="PHOSPHOPANTETHEINE"/>
    <property type="match status" value="1"/>
</dbReference>
<dbReference type="OrthoDB" id="3243414at2"/>
<evidence type="ECO:0000256" key="3">
    <source>
        <dbReference type="ARBA" id="ARBA00022553"/>
    </source>
</evidence>
<dbReference type="EMBL" id="RBXR01000001">
    <property type="protein sequence ID" value="RKT67520.1"/>
    <property type="molecule type" value="Genomic_DNA"/>
</dbReference>
<dbReference type="GO" id="GO:0043041">
    <property type="term" value="P:amino acid activation for nonribosomal peptide biosynthetic process"/>
    <property type="evidence" value="ECO:0007669"/>
    <property type="project" value="TreeGrafter"/>
</dbReference>
<dbReference type="NCBIfam" id="TIGR01733">
    <property type="entry name" value="AA-adenyl-dom"/>
    <property type="match status" value="1"/>
</dbReference>
<dbReference type="PROSITE" id="PS50075">
    <property type="entry name" value="CARRIER"/>
    <property type="match status" value="1"/>
</dbReference>